<organism evidence="2 3">
    <name type="scientific">Mya arenaria</name>
    <name type="common">Soft-shell clam</name>
    <dbReference type="NCBI Taxonomy" id="6604"/>
    <lineage>
        <taxon>Eukaryota</taxon>
        <taxon>Metazoa</taxon>
        <taxon>Spiralia</taxon>
        <taxon>Lophotrochozoa</taxon>
        <taxon>Mollusca</taxon>
        <taxon>Bivalvia</taxon>
        <taxon>Autobranchia</taxon>
        <taxon>Heteroconchia</taxon>
        <taxon>Euheterodonta</taxon>
        <taxon>Imparidentia</taxon>
        <taxon>Neoheterodontei</taxon>
        <taxon>Myida</taxon>
        <taxon>Myoidea</taxon>
        <taxon>Myidae</taxon>
        <taxon>Mya</taxon>
    </lineage>
</organism>
<feature type="compositionally biased region" description="Polar residues" evidence="1">
    <location>
        <begin position="175"/>
        <end position="205"/>
    </location>
</feature>
<dbReference type="Pfam" id="PF14968">
    <property type="entry name" value="CCDC84"/>
    <property type="match status" value="1"/>
</dbReference>
<dbReference type="InterPro" id="IPR028015">
    <property type="entry name" value="CCDC84-like"/>
</dbReference>
<evidence type="ECO:0000256" key="1">
    <source>
        <dbReference type="SAM" id="MobiDB-lite"/>
    </source>
</evidence>
<dbReference type="PANTHER" id="PTHR31198">
    <property type="entry name" value="COILED-COIL DOMAIN-CONTAINING PROTEIN 84"/>
    <property type="match status" value="1"/>
</dbReference>
<accession>A0ABY7EPH2</accession>
<evidence type="ECO:0000313" key="3">
    <source>
        <dbReference type="Proteomes" id="UP001164746"/>
    </source>
</evidence>
<feature type="compositionally biased region" description="Polar residues" evidence="1">
    <location>
        <begin position="452"/>
        <end position="463"/>
    </location>
</feature>
<proteinExistence type="predicted"/>
<feature type="region of interest" description="Disordered" evidence="1">
    <location>
        <begin position="171"/>
        <end position="243"/>
    </location>
</feature>
<dbReference type="PANTHER" id="PTHR31198:SF1">
    <property type="entry name" value="CENTROSOMAL AT-AC SPLICING FACTOR"/>
    <property type="match status" value="1"/>
</dbReference>
<reference evidence="2" key="1">
    <citation type="submission" date="2022-11" db="EMBL/GenBank/DDBJ databases">
        <title>Centuries of genome instability and evolution in soft-shell clam transmissible cancer (bioRxiv).</title>
        <authorList>
            <person name="Hart S.F.M."/>
            <person name="Yonemitsu M.A."/>
            <person name="Giersch R.M."/>
            <person name="Beal B.F."/>
            <person name="Arriagada G."/>
            <person name="Davis B.W."/>
            <person name="Ostrander E.A."/>
            <person name="Goff S.P."/>
            <person name="Metzger M.J."/>
        </authorList>
    </citation>
    <scope>NUCLEOTIDE SEQUENCE</scope>
    <source>
        <strain evidence="2">MELC-2E11</strain>
        <tissue evidence="2">Siphon/mantle</tissue>
    </source>
</reference>
<feature type="compositionally biased region" description="Polar residues" evidence="1">
    <location>
        <begin position="478"/>
        <end position="487"/>
    </location>
</feature>
<evidence type="ECO:0000313" key="2">
    <source>
        <dbReference type="EMBL" id="WAR11883.1"/>
    </source>
</evidence>
<gene>
    <name evidence="2" type="ORF">MAR_026063</name>
</gene>
<feature type="region of interest" description="Disordered" evidence="1">
    <location>
        <begin position="452"/>
        <end position="487"/>
    </location>
</feature>
<dbReference type="EMBL" id="CP111019">
    <property type="protein sequence ID" value="WAR11883.1"/>
    <property type="molecule type" value="Genomic_DNA"/>
</dbReference>
<sequence length="494" mass="55502">MNTNSTSFKQYKYCSLCKVNHNTGKKHVYSKRHQLILKNILQKFQTKIQQVKGTLFSPVAKDLEYEAGAKFWCYFCAIEVDKHDIMESCKVLGYGLLQHIASDEHKAGLEQFFWDNLVKKEMKPRYVLSIEDLSIFKKAAFLAVKKYQKASEADIKQAAFEIAAAETRRQEHLSEVSNQSKQITSQLEANTGNQSTTEAENQSISARGVKQSAEMRWPISPGKVNQSAKGGASRDGKQPGKRTVLAHGEGLSCISQPGGAEDGNVHSGAMPPWLLNDTPTSRGEIGPTLEDYQKHLHQEKRAKLPAMRVGANFDHQGTADTSWLPSFGRVWSKGRRLQSKQHFEKEWKKTNGKPQPSSTVTAESKIERIKSSTPPWEQPSCSRIEVIQDGSQSANQVQPYKKKLKQTVIDSEIDSDWTKQSAGKMPANIVPYKRKSQHFGTPDNKYVKMQTNTDQRFSSSSEVVPTGYKRQRKEHDNASSSSNLIQTPVLNLQL</sequence>
<name>A0ABY7EPH2_MYAAR</name>
<dbReference type="Proteomes" id="UP001164746">
    <property type="component" value="Chromosome 8"/>
</dbReference>
<keyword evidence="3" id="KW-1185">Reference proteome</keyword>
<protein>
    <submittedName>
        <fullName evidence="2">CATAC-like protein</fullName>
    </submittedName>
</protein>